<protein>
    <submittedName>
        <fullName evidence="3">Uncharacterized protein</fullName>
    </submittedName>
</protein>
<feature type="region of interest" description="Disordered" evidence="2">
    <location>
        <begin position="1088"/>
        <end position="1117"/>
    </location>
</feature>
<dbReference type="EMBL" id="BQXS01010878">
    <property type="protein sequence ID" value="GKT34851.1"/>
    <property type="molecule type" value="Genomic_DNA"/>
</dbReference>
<gene>
    <name evidence="3" type="ORF">ADUPG1_008127</name>
</gene>
<feature type="compositionally biased region" description="Polar residues" evidence="2">
    <location>
        <begin position="1088"/>
        <end position="1102"/>
    </location>
</feature>
<evidence type="ECO:0000313" key="4">
    <source>
        <dbReference type="Proteomes" id="UP001057375"/>
    </source>
</evidence>
<keyword evidence="4" id="KW-1185">Reference proteome</keyword>
<dbReference type="Proteomes" id="UP001057375">
    <property type="component" value="Unassembled WGS sequence"/>
</dbReference>
<reference evidence="3" key="1">
    <citation type="submission" date="2022-03" db="EMBL/GenBank/DDBJ databases">
        <title>Draft genome sequence of Aduncisulcus paluster, a free-living microaerophilic Fornicata.</title>
        <authorList>
            <person name="Yuyama I."/>
            <person name="Kume K."/>
            <person name="Tamura T."/>
            <person name="Inagaki Y."/>
            <person name="Hashimoto T."/>
        </authorList>
    </citation>
    <scope>NUCLEOTIDE SEQUENCE</scope>
    <source>
        <strain evidence="3">NY0171</strain>
    </source>
</reference>
<feature type="coiled-coil region" evidence="1">
    <location>
        <begin position="156"/>
        <end position="190"/>
    </location>
</feature>
<organism evidence="3 4">
    <name type="scientific">Aduncisulcus paluster</name>
    <dbReference type="NCBI Taxonomy" id="2918883"/>
    <lineage>
        <taxon>Eukaryota</taxon>
        <taxon>Metamonada</taxon>
        <taxon>Carpediemonas-like organisms</taxon>
        <taxon>Aduncisulcus</taxon>
    </lineage>
</organism>
<evidence type="ECO:0000256" key="1">
    <source>
        <dbReference type="SAM" id="Coils"/>
    </source>
</evidence>
<name>A0ABQ5KS68_9EUKA</name>
<sequence>MEEEKFTILDCIKEIQFKSQIAMSGGTDRSEILKKVLDPFNSPNVCLSFIELTFDPVYLNVIFMSFKLKKKDGQCKAKFNLTLFDMNDTPFPTPHSFEGPSHNHFLPVYLPDIKKCTISVPEDAACNIYFSHISLLPRSEKEKDLSRKNRSLTYQTEEQKKKNRVLEDKIKELEKELEKSKAIVDKSQALALQILPLGVSPEKKQETIKPEFPSPKKITKGPLDRKSLNNSQYFSGTTFDSPKSMTRFDDTSLILSKEGTKKSNIEICYVMTGSSEYYAFYIIKCGEYAAIIDSGICLERNLEKIETMLKNYLSDVNYLEYYETHDHEDHRYVHEKSQVLKELLSEKNGRVIMRPKFEPLPKITETLLKSSTFFKSEKNGYDGMVPLVNLLLSDEATIKQWDVDDLLVKREGISYENKIKEFLSLKTPDDLKKYYEGRKKMNILEDLKDKSEEYKSKIDLILSLIKPKKDEYDSKVNSDHDKFVTKTCKDRGFNFHPDFTKEDGESLGNSIAILKRPRIEEEEEEEEEEERPQFKCPFDITLFIPKPCYEPLEKNANSIGVLFSFSQHSSDTKSSVSHAQSSSFKSFSLSIREGEDLSSTVRKRTLTPIDQPFTAFFTGDMEYFKYKKSTKILDSDSIFGKGYFEKFGASDTNFFVVPHHGSSKSTYTDFYKCIGGGVMSVPCGTGTTNFRFQWNKNSRRDVFRALRRRGCVELGAIVAKYNLQAYQTYKDTKVMKLQEDIEGELYHSLSRVPSIVYVHNYDKDSGVRSTVIHKFEKFTAEIRKYYSDIFNIIMSIVGIFFESGLSDKEEDDLLKLWLEIYYEKKFSFSSTKWKWDDMTKINMEWAKFLKSGKLNDEEEKTLVESLISPTCKLYTDTHGKETDSSSMIEKFKEHVKNFERAMLACIWLISIYEYEFKTQPKNFSPEEIIQICEENCRKYYGKCMEHSSLTSLFHVHTFNSLHLREITMKGDNIGLCKFTWTLQEEKYEQVGGEILQRLRGMDSHRNEIEEWGKCTGEKKEDRLMSASNVVPSSPSSITTHKIKYHSSHVITVEPVEQKEIHNSICESGDIFHSFCASGITSSGITDEFQSVGSSSGIAQSPLNGAPFENEDESEKSE</sequence>
<evidence type="ECO:0000313" key="3">
    <source>
        <dbReference type="EMBL" id="GKT34851.1"/>
    </source>
</evidence>
<keyword evidence="1" id="KW-0175">Coiled coil</keyword>
<accession>A0ABQ5KS68</accession>
<feature type="compositionally biased region" description="Acidic residues" evidence="2">
    <location>
        <begin position="1108"/>
        <end position="1117"/>
    </location>
</feature>
<evidence type="ECO:0000256" key="2">
    <source>
        <dbReference type="SAM" id="MobiDB-lite"/>
    </source>
</evidence>
<proteinExistence type="predicted"/>
<comment type="caution">
    <text evidence="3">The sequence shown here is derived from an EMBL/GenBank/DDBJ whole genome shotgun (WGS) entry which is preliminary data.</text>
</comment>